<keyword evidence="2" id="KW-1185">Reference proteome</keyword>
<protein>
    <submittedName>
        <fullName evidence="1">Uncharacterized protein</fullName>
    </submittedName>
</protein>
<accession>A0A8S0ZIW1</accession>
<gene>
    <name evidence="1" type="ORF">APLA_LOCUS5113</name>
</gene>
<dbReference type="EMBL" id="CADEBC010000479">
    <property type="protein sequence ID" value="CAB3233229.1"/>
    <property type="molecule type" value="Genomic_DNA"/>
</dbReference>
<name>A0A8S0ZIW1_ARCPL</name>
<comment type="caution">
    <text evidence="1">The sequence shown here is derived from an EMBL/GenBank/DDBJ whole genome shotgun (WGS) entry which is preliminary data.</text>
</comment>
<dbReference type="Proteomes" id="UP000494106">
    <property type="component" value="Unassembled WGS sequence"/>
</dbReference>
<reference evidence="1 2" key="1">
    <citation type="submission" date="2020-04" db="EMBL/GenBank/DDBJ databases">
        <authorList>
            <person name="Wallbank WR R."/>
            <person name="Pardo Diaz C."/>
            <person name="Kozak K."/>
            <person name="Martin S."/>
            <person name="Jiggins C."/>
            <person name="Moest M."/>
            <person name="Warren A I."/>
            <person name="Byers J.R.P. K."/>
            <person name="Montejo-Kovacevich G."/>
            <person name="Yen C E."/>
        </authorList>
    </citation>
    <scope>NUCLEOTIDE SEQUENCE [LARGE SCALE GENOMIC DNA]</scope>
</reference>
<organism evidence="1 2">
    <name type="scientific">Arctia plantaginis</name>
    <name type="common">Wood tiger moth</name>
    <name type="synonym">Phalaena plantaginis</name>
    <dbReference type="NCBI Taxonomy" id="874455"/>
    <lineage>
        <taxon>Eukaryota</taxon>
        <taxon>Metazoa</taxon>
        <taxon>Ecdysozoa</taxon>
        <taxon>Arthropoda</taxon>
        <taxon>Hexapoda</taxon>
        <taxon>Insecta</taxon>
        <taxon>Pterygota</taxon>
        <taxon>Neoptera</taxon>
        <taxon>Endopterygota</taxon>
        <taxon>Lepidoptera</taxon>
        <taxon>Glossata</taxon>
        <taxon>Ditrysia</taxon>
        <taxon>Noctuoidea</taxon>
        <taxon>Erebidae</taxon>
        <taxon>Arctiinae</taxon>
        <taxon>Arctia</taxon>
    </lineage>
</organism>
<dbReference type="AlphaFoldDB" id="A0A8S0ZIW1"/>
<sequence length="333" mass="37504">MTCLRENRAIRNEEIKKELFVGMDDDMLARLAEPQTLQPLMLPVTSRGIGMATVQLSFTARQYSQDIRVPDIYAQYRVYLGLLEAKILSLKSNFTMIPRYTDSVYQHEGMTPSIIKILRTCTVAPVTIKKIVDAVGVLTHDERVYLPVVAKTVDAHGDLIPRPENIMLSSLRETVEALSDAETPLVQRTRFQQNCPIPGAIWRNDLLMNLKKPYTNPSGQRDSYVQFVYDNADHNTCTIDGKNIFHAMGGIMVVTPASSVTSKKSISRLKQIPSSEEIGDFGFVKLKHFENKNSDGLRTVQIEDVLDVTDNYEISSADFTWTYSKFANNKSDG</sequence>
<proteinExistence type="predicted"/>
<dbReference type="OrthoDB" id="8044645at2759"/>
<evidence type="ECO:0000313" key="1">
    <source>
        <dbReference type="EMBL" id="CAB3233229.1"/>
    </source>
</evidence>
<evidence type="ECO:0000313" key="2">
    <source>
        <dbReference type="Proteomes" id="UP000494106"/>
    </source>
</evidence>